<proteinExistence type="predicted"/>
<gene>
    <name evidence="2" type="ORF">FALBO_2438</name>
</gene>
<comment type="caution">
    <text evidence="2">The sequence shown here is derived from an EMBL/GenBank/DDBJ whole genome shotgun (WGS) entry which is preliminary data.</text>
</comment>
<name>A0A8H4LJD2_9HYPO</name>
<feature type="compositionally biased region" description="Basic residues" evidence="1">
    <location>
        <begin position="44"/>
        <end position="53"/>
    </location>
</feature>
<evidence type="ECO:0000313" key="2">
    <source>
        <dbReference type="EMBL" id="KAF4470665.1"/>
    </source>
</evidence>
<protein>
    <submittedName>
        <fullName evidence="2">Uncharacterized protein</fullName>
    </submittedName>
</protein>
<feature type="compositionally biased region" description="Basic and acidic residues" evidence="1">
    <location>
        <begin position="59"/>
        <end position="69"/>
    </location>
</feature>
<sequence length="136" mass="15791">MVLCSEQRDRVLPNLELAKFVDKQPPSVPDDGLWKTSFLPPGTSRRRRRRRQSRASPRPHLDRCLEPRRLSNVRRRERRHSVVISGYTPKARVKGTDNPLSTVIIPYAAVPTGRRRDDALRPWMDNTPPSRMPLHL</sequence>
<reference evidence="2 3" key="1">
    <citation type="submission" date="2020-01" db="EMBL/GenBank/DDBJ databases">
        <title>Identification and distribution of gene clusters putatively required for synthesis of sphingolipid metabolism inhibitors in phylogenetically diverse species of the filamentous fungus Fusarium.</title>
        <authorList>
            <person name="Kim H.-S."/>
            <person name="Busman M."/>
            <person name="Brown D.W."/>
            <person name="Divon H."/>
            <person name="Uhlig S."/>
            <person name="Proctor R.H."/>
        </authorList>
    </citation>
    <scope>NUCLEOTIDE SEQUENCE [LARGE SCALE GENOMIC DNA]</scope>
    <source>
        <strain evidence="2 3">NRRL 20459</strain>
    </source>
</reference>
<dbReference type="Proteomes" id="UP000554235">
    <property type="component" value="Unassembled WGS sequence"/>
</dbReference>
<dbReference type="AlphaFoldDB" id="A0A8H4LJD2"/>
<evidence type="ECO:0000256" key="1">
    <source>
        <dbReference type="SAM" id="MobiDB-lite"/>
    </source>
</evidence>
<dbReference type="EMBL" id="JAADYS010000313">
    <property type="protein sequence ID" value="KAF4470665.1"/>
    <property type="molecule type" value="Genomic_DNA"/>
</dbReference>
<feature type="region of interest" description="Disordered" evidence="1">
    <location>
        <begin position="26"/>
        <end position="78"/>
    </location>
</feature>
<keyword evidence="3" id="KW-1185">Reference proteome</keyword>
<organism evidence="2 3">
    <name type="scientific">Fusarium albosuccineum</name>
    <dbReference type="NCBI Taxonomy" id="1237068"/>
    <lineage>
        <taxon>Eukaryota</taxon>
        <taxon>Fungi</taxon>
        <taxon>Dikarya</taxon>
        <taxon>Ascomycota</taxon>
        <taxon>Pezizomycotina</taxon>
        <taxon>Sordariomycetes</taxon>
        <taxon>Hypocreomycetidae</taxon>
        <taxon>Hypocreales</taxon>
        <taxon>Nectriaceae</taxon>
        <taxon>Fusarium</taxon>
        <taxon>Fusarium decemcellulare species complex</taxon>
    </lineage>
</organism>
<evidence type="ECO:0000313" key="3">
    <source>
        <dbReference type="Proteomes" id="UP000554235"/>
    </source>
</evidence>
<accession>A0A8H4LJD2</accession>